<accession>A0A7C1JUP5</accession>
<sequence>MQGHLTERGLAILQEISEVWPSAAPARIRPVYDDLRTALHTPDVPFAFRFLAHWPPYLAYAVRQFSPFVRSLAFEDAADTLRAEAASALAQTPQSPAFEPIRALVLREHYLAPKVLLILTAFAVGLRGRTSEAAPPLGTTLPTPEPIPVRPAELPRALDERIVPLPEIGLISDKAQALLDELAALRGIPSLDDFSRALAVQDLRALSALNALRRTLPADLLATVRRQLLELADRAIRRLTLPGSKVLPDFMVPNSALPDIEAAVTALQAIALEVLIDATLGRVAMDGASAAQRSPYPITVGAQQETGA</sequence>
<dbReference type="AlphaFoldDB" id="A0A7C1JUP5"/>
<reference evidence="1" key="1">
    <citation type="journal article" date="2020" name="mSystems">
        <title>Genome- and Community-Level Interaction Insights into Carbon Utilization and Element Cycling Functions of Hydrothermarchaeota in Hydrothermal Sediment.</title>
        <authorList>
            <person name="Zhou Z."/>
            <person name="Liu Y."/>
            <person name="Xu W."/>
            <person name="Pan J."/>
            <person name="Luo Z.H."/>
            <person name="Li M."/>
        </authorList>
    </citation>
    <scope>NUCLEOTIDE SEQUENCE [LARGE SCALE GENOMIC DNA]</scope>
    <source>
        <strain evidence="1">SpSt-222</strain>
    </source>
</reference>
<evidence type="ECO:0000313" key="1">
    <source>
        <dbReference type="EMBL" id="HEF64563.1"/>
    </source>
</evidence>
<protein>
    <submittedName>
        <fullName evidence="1">Uncharacterized protein</fullName>
    </submittedName>
</protein>
<gene>
    <name evidence="1" type="ORF">ENP47_03000</name>
</gene>
<organism evidence="1">
    <name type="scientific">Thermomicrobium roseum</name>
    <dbReference type="NCBI Taxonomy" id="500"/>
    <lineage>
        <taxon>Bacteria</taxon>
        <taxon>Pseudomonadati</taxon>
        <taxon>Thermomicrobiota</taxon>
        <taxon>Thermomicrobia</taxon>
        <taxon>Thermomicrobiales</taxon>
        <taxon>Thermomicrobiaceae</taxon>
        <taxon>Thermomicrobium</taxon>
    </lineage>
</organism>
<proteinExistence type="predicted"/>
<comment type="caution">
    <text evidence="1">The sequence shown here is derived from an EMBL/GenBank/DDBJ whole genome shotgun (WGS) entry which is preliminary data.</text>
</comment>
<name>A0A7C1JUP5_THERO</name>
<dbReference type="EMBL" id="DSJL01000007">
    <property type="protein sequence ID" value="HEF64563.1"/>
    <property type="molecule type" value="Genomic_DNA"/>
</dbReference>